<comment type="caution">
    <text evidence="1">The sequence shown here is derived from an EMBL/GenBank/DDBJ whole genome shotgun (WGS) entry which is preliminary data.</text>
</comment>
<protein>
    <submittedName>
        <fullName evidence="1">Uncharacterized protein</fullName>
    </submittedName>
</protein>
<gene>
    <name evidence="1" type="ORF">EVA_19065</name>
</gene>
<reference evidence="1" key="1">
    <citation type="journal article" date="2012" name="PLoS ONE">
        <title>Gene sets for utilization of primary and secondary nutrition supplies in the distal gut of endangered iberian lynx.</title>
        <authorList>
            <person name="Alcaide M."/>
            <person name="Messina E."/>
            <person name="Richter M."/>
            <person name="Bargiela R."/>
            <person name="Peplies J."/>
            <person name="Huws S.A."/>
            <person name="Newbold C.J."/>
            <person name="Golyshin P.N."/>
            <person name="Simon M.A."/>
            <person name="Lopez G."/>
            <person name="Yakimov M.M."/>
            <person name="Ferrer M."/>
        </authorList>
    </citation>
    <scope>NUCLEOTIDE SEQUENCE</scope>
</reference>
<accession>J9FTD2</accession>
<sequence length="75" mass="7617">MVREATHFSEGLAEDIYRCKSCGYNERHRHIIDRIHRGGGGPIIMGGGGFGGFGGGGGGSWGGGSSGGGGSMSRF</sequence>
<evidence type="ECO:0000313" key="1">
    <source>
        <dbReference type="EMBL" id="EJW92827.1"/>
    </source>
</evidence>
<organism evidence="1">
    <name type="scientific">gut metagenome</name>
    <dbReference type="NCBI Taxonomy" id="749906"/>
    <lineage>
        <taxon>unclassified sequences</taxon>
        <taxon>metagenomes</taxon>
        <taxon>organismal metagenomes</taxon>
    </lineage>
</organism>
<dbReference type="EMBL" id="AMCI01007316">
    <property type="protein sequence ID" value="EJW92827.1"/>
    <property type="molecule type" value="Genomic_DNA"/>
</dbReference>
<proteinExistence type="predicted"/>
<name>J9FTD2_9ZZZZ</name>
<dbReference type="AlphaFoldDB" id="J9FTD2"/>